<feature type="region of interest" description="Disordered" evidence="1">
    <location>
        <begin position="73"/>
        <end position="131"/>
    </location>
</feature>
<name>A0AA39MRL4_ARMTA</name>
<reference evidence="2" key="1">
    <citation type="submission" date="2023-06" db="EMBL/GenBank/DDBJ databases">
        <authorList>
            <consortium name="Lawrence Berkeley National Laboratory"/>
            <person name="Ahrendt S."/>
            <person name="Sahu N."/>
            <person name="Indic B."/>
            <person name="Wong-Bajracharya J."/>
            <person name="Merenyi Z."/>
            <person name="Ke H.-M."/>
            <person name="Monk M."/>
            <person name="Kocsube S."/>
            <person name="Drula E."/>
            <person name="Lipzen A."/>
            <person name="Balint B."/>
            <person name="Henrissat B."/>
            <person name="Andreopoulos B."/>
            <person name="Martin F.M."/>
            <person name="Harder C.B."/>
            <person name="Rigling D."/>
            <person name="Ford K.L."/>
            <person name="Foster G.D."/>
            <person name="Pangilinan J."/>
            <person name="Papanicolaou A."/>
            <person name="Barry K."/>
            <person name="LaButti K."/>
            <person name="Viragh M."/>
            <person name="Koriabine M."/>
            <person name="Yan M."/>
            <person name="Riley R."/>
            <person name="Champramary S."/>
            <person name="Plett K.L."/>
            <person name="Tsai I.J."/>
            <person name="Slot J."/>
            <person name="Sipos G."/>
            <person name="Plett J."/>
            <person name="Nagy L.G."/>
            <person name="Grigoriev I.V."/>
        </authorList>
    </citation>
    <scope>NUCLEOTIDE SEQUENCE</scope>
    <source>
        <strain evidence="2">CCBAS 213</strain>
    </source>
</reference>
<proteinExistence type="predicted"/>
<dbReference type="AlphaFoldDB" id="A0AA39MRL4"/>
<feature type="region of interest" description="Disordered" evidence="1">
    <location>
        <begin position="40"/>
        <end position="59"/>
    </location>
</feature>
<feature type="region of interest" description="Disordered" evidence="1">
    <location>
        <begin position="159"/>
        <end position="212"/>
    </location>
</feature>
<gene>
    <name evidence="2" type="ORF">EV420DRAFT_1484906</name>
</gene>
<dbReference type="EMBL" id="JAUEPS010000057">
    <property type="protein sequence ID" value="KAK0443688.1"/>
    <property type="molecule type" value="Genomic_DNA"/>
</dbReference>
<feature type="compositionally biased region" description="Low complexity" evidence="1">
    <location>
        <begin position="48"/>
        <end position="59"/>
    </location>
</feature>
<organism evidence="2 3">
    <name type="scientific">Armillaria tabescens</name>
    <name type="common">Ringless honey mushroom</name>
    <name type="synonym">Agaricus tabescens</name>
    <dbReference type="NCBI Taxonomy" id="1929756"/>
    <lineage>
        <taxon>Eukaryota</taxon>
        <taxon>Fungi</taxon>
        <taxon>Dikarya</taxon>
        <taxon>Basidiomycota</taxon>
        <taxon>Agaricomycotina</taxon>
        <taxon>Agaricomycetes</taxon>
        <taxon>Agaricomycetidae</taxon>
        <taxon>Agaricales</taxon>
        <taxon>Marasmiineae</taxon>
        <taxon>Physalacriaceae</taxon>
        <taxon>Desarmillaria</taxon>
    </lineage>
</organism>
<keyword evidence="3" id="KW-1185">Reference proteome</keyword>
<feature type="compositionally biased region" description="Polar residues" evidence="1">
    <location>
        <begin position="82"/>
        <end position="94"/>
    </location>
</feature>
<evidence type="ECO:0000256" key="1">
    <source>
        <dbReference type="SAM" id="MobiDB-lite"/>
    </source>
</evidence>
<accession>A0AA39MRL4</accession>
<dbReference type="Proteomes" id="UP001175211">
    <property type="component" value="Unassembled WGS sequence"/>
</dbReference>
<evidence type="ECO:0000313" key="3">
    <source>
        <dbReference type="Proteomes" id="UP001175211"/>
    </source>
</evidence>
<sequence length="472" mass="53439">MNQEDYKTYYSVTTLESTLLLYAYELERTYQRALTLPNSAQACHSPQSQKTTTSSHSKTWKGKMAAGAKKIGLPFGKKTSDETASLQTTESSYTYEKPEGSTLMSLEEESSPTEAMKYASQVQHQEPSKESGYGQMLGTMWEVAVAAQIVQTMEVPGQWMSTPSGHGESPSWPEVAQQRKASQGIRRGIPQSQESKALDPRPAPPAGYPGTQQMGLDESMGSTLHDVIHHQSLAQVDMFQTLQSNLTPGNEDSDLRAWADTFGEPTTARISPVKSTSSIGRTLDTITEGENPIPLIPTRPSGTQTPYYSANEDPWGEQTDTNELLEQHPHADSPPWEQRVLFADTNEEDTVLWWFTGAQSLAGTTNASNPVETELDQASLTDWPHCRCRICRQLWDLARARYNEVGPHPELEPFLNPEPTFYVQPPFISQRELQWWVYEREDFDQIFEEYRRYFTYVWNWNQIWIDGNPYLL</sequence>
<comment type="caution">
    <text evidence="2">The sequence shown here is derived from an EMBL/GenBank/DDBJ whole genome shotgun (WGS) entry which is preliminary data.</text>
</comment>
<dbReference type="RefSeq" id="XP_060324813.1">
    <property type="nucleotide sequence ID" value="XM_060470128.1"/>
</dbReference>
<protein>
    <submittedName>
        <fullName evidence="2">Uncharacterized protein</fullName>
    </submittedName>
</protein>
<evidence type="ECO:0000313" key="2">
    <source>
        <dbReference type="EMBL" id="KAK0443688.1"/>
    </source>
</evidence>
<dbReference type="GeneID" id="85353676"/>